<dbReference type="NCBIfam" id="TIGR00254">
    <property type="entry name" value="GGDEF"/>
    <property type="match status" value="1"/>
</dbReference>
<protein>
    <submittedName>
        <fullName evidence="4">Sensory box-GGDEF family protein</fullName>
    </submittedName>
</protein>
<proteinExistence type="predicted"/>
<dbReference type="PROSITE" id="PS50887">
    <property type="entry name" value="GGDEF"/>
    <property type="match status" value="1"/>
</dbReference>
<dbReference type="PROSITE" id="PS50113">
    <property type="entry name" value="PAC"/>
    <property type="match status" value="1"/>
</dbReference>
<dbReference type="Gene3D" id="3.20.20.450">
    <property type="entry name" value="EAL domain"/>
    <property type="match status" value="1"/>
</dbReference>
<name>U2EFN1_9MOLU</name>
<reference evidence="4 5" key="2">
    <citation type="journal article" date="2013" name="PLoS ONE">
        <title>INDIGO - INtegrated Data Warehouse of MIcrobial GenOmes with Examples from the Red Sea Extremophiles.</title>
        <authorList>
            <person name="Alam I."/>
            <person name="Antunes A."/>
            <person name="Kamau A.A."/>
            <person name="Ba Alawi W."/>
            <person name="Kalkatawi M."/>
            <person name="Stingl U."/>
            <person name="Bajic V.B."/>
        </authorList>
    </citation>
    <scope>NUCLEOTIDE SEQUENCE [LARGE SCALE GENOMIC DNA]</scope>
    <source>
        <strain evidence="4 5">SSD-17B</strain>
    </source>
</reference>
<evidence type="ECO:0000259" key="1">
    <source>
        <dbReference type="PROSITE" id="PS50113"/>
    </source>
</evidence>
<dbReference type="PANTHER" id="PTHR44757">
    <property type="entry name" value="DIGUANYLATE CYCLASE DGCP"/>
    <property type="match status" value="1"/>
</dbReference>
<reference evidence="4 5" key="1">
    <citation type="journal article" date="2011" name="J. Bacteriol.">
        <title>Genome sequence of Haloplasma contractile, an unusual contractile bacterium from a deep-sea anoxic brine lake.</title>
        <authorList>
            <person name="Antunes A."/>
            <person name="Alam I."/>
            <person name="El Dorry H."/>
            <person name="Siam R."/>
            <person name="Robertson A."/>
            <person name="Bajic V.B."/>
            <person name="Stingl U."/>
        </authorList>
    </citation>
    <scope>NUCLEOTIDE SEQUENCE [LARGE SCALE GENOMIC DNA]</scope>
    <source>
        <strain evidence="4 5">SSD-17B</strain>
    </source>
</reference>
<dbReference type="Gene3D" id="3.30.450.20">
    <property type="entry name" value="PAS domain"/>
    <property type="match status" value="1"/>
</dbReference>
<dbReference type="eggNOG" id="COG5001">
    <property type="taxonomic scope" value="Bacteria"/>
</dbReference>
<organism evidence="4 5">
    <name type="scientific">Haloplasma contractile SSD-17B</name>
    <dbReference type="NCBI Taxonomy" id="1033810"/>
    <lineage>
        <taxon>Bacteria</taxon>
        <taxon>Bacillati</taxon>
        <taxon>Mycoplasmatota</taxon>
        <taxon>Mollicutes</taxon>
        <taxon>Haloplasmatales</taxon>
        <taxon>Haloplasmataceae</taxon>
        <taxon>Haloplasma</taxon>
    </lineage>
</organism>
<dbReference type="CDD" id="cd00130">
    <property type="entry name" value="PAS"/>
    <property type="match status" value="1"/>
</dbReference>
<keyword evidence="5" id="KW-1185">Reference proteome</keyword>
<comment type="caution">
    <text evidence="4">The sequence shown here is derived from an EMBL/GenBank/DDBJ whole genome shotgun (WGS) entry which is preliminary data.</text>
</comment>
<dbReference type="InterPro" id="IPR000700">
    <property type="entry name" value="PAS-assoc_C"/>
</dbReference>
<dbReference type="Pfam" id="PF00563">
    <property type="entry name" value="EAL"/>
    <property type="match status" value="1"/>
</dbReference>
<accession>U2EFN1</accession>
<gene>
    <name evidence="4" type="ORF">HLPCO_000107</name>
</gene>
<dbReference type="InterPro" id="IPR003018">
    <property type="entry name" value="GAF"/>
</dbReference>
<dbReference type="SUPFAM" id="SSF55785">
    <property type="entry name" value="PYP-like sensor domain (PAS domain)"/>
    <property type="match status" value="1"/>
</dbReference>
<dbReference type="SUPFAM" id="SSF141868">
    <property type="entry name" value="EAL domain-like"/>
    <property type="match status" value="1"/>
</dbReference>
<dbReference type="Gene3D" id="3.30.450.40">
    <property type="match status" value="1"/>
</dbReference>
<dbReference type="PANTHER" id="PTHR44757:SF2">
    <property type="entry name" value="BIOFILM ARCHITECTURE MAINTENANCE PROTEIN MBAA"/>
    <property type="match status" value="1"/>
</dbReference>
<dbReference type="InterPro" id="IPR052155">
    <property type="entry name" value="Biofilm_reg_signaling"/>
</dbReference>
<dbReference type="Pfam" id="PF13185">
    <property type="entry name" value="GAF_2"/>
    <property type="match status" value="1"/>
</dbReference>
<dbReference type="Gene3D" id="3.30.70.270">
    <property type="match status" value="1"/>
</dbReference>
<dbReference type="InterPro" id="IPR043128">
    <property type="entry name" value="Rev_trsase/Diguanyl_cyclase"/>
</dbReference>
<dbReference type="InterPro" id="IPR000014">
    <property type="entry name" value="PAS"/>
</dbReference>
<dbReference type="InParanoid" id="U2EFN1"/>
<dbReference type="SUPFAM" id="SSF55781">
    <property type="entry name" value="GAF domain-like"/>
    <property type="match status" value="1"/>
</dbReference>
<dbReference type="EMBL" id="AFNU02000001">
    <property type="protein sequence ID" value="ERJ13456.1"/>
    <property type="molecule type" value="Genomic_DNA"/>
</dbReference>
<dbReference type="InterPro" id="IPR000160">
    <property type="entry name" value="GGDEF_dom"/>
</dbReference>
<dbReference type="AlphaFoldDB" id="U2EFN1"/>
<dbReference type="SMART" id="SM00052">
    <property type="entry name" value="EAL"/>
    <property type="match status" value="1"/>
</dbReference>
<feature type="domain" description="GGDEF" evidence="3">
    <location>
        <begin position="344"/>
        <end position="478"/>
    </location>
</feature>
<sequence>MGDRMDKINNNEKVMEHEHILNKNFLSISNALNDITMATTLEDVLMRFCDFLVHYQKVDEAYISIYDKDSGAIEYYKVNRFLNEGIEKNILNKDTIAKRVILSNEELYLRDVLNSDLYHEVYGNESTEDIGGICSAYFIPLVVEEDTIGVVSFQSKKIDDYTSLDIELFRVISKIISFIIYNHKRNETVNDLYEDVLVTLESSLNGLYYVDIQTKQMIWSERAKTILNIKSDLNYEAFINKINYIDRRQYKNKITQSMEKNESYEILYRYHYDERTLIWVKERGAFRYDEEGRIIKRHATVIDVTKQIEQEHQLNKLAYRDVLTGMKNRNRYEKDTEYYEKSNIPFALFMLDINEFKKVNDTFGHHIGDRLLKLFSESLKEALQVYDVDLYRLSGDEFVILLPYVEERTITDKVVNTIIVKFKEPLKLDDKIFQIVLSIGISFYPGDSKDIKNTLKYADISMYRIKHHDFIHYSYFDQEYYKQFIEEQDIEHYIKESIQEKEINMIFQPIVDLKTNKIIGFESLLHKHKRFNTDQVFDVAGKSSLIVTLDHYILEVVFKMLSKHKAIIPQGVRFTINLSVKTLEYTNVYEYIKGLIDTYQVSGEMIGIEVTEKLLIRDDLNMNSMFKQLRELGITFYFDDFGMGFSSVRNLTFIDVDYIKIDRSLISMMATNKKCCALLKSMQQFANEVDMGVIYEGVEEEEQLNSIRALGGRYIQGYKISKPLTFLEAIELMNEYND</sequence>
<dbReference type="SMART" id="SM00065">
    <property type="entry name" value="GAF"/>
    <property type="match status" value="1"/>
</dbReference>
<dbReference type="InterPro" id="IPR035965">
    <property type="entry name" value="PAS-like_dom_sf"/>
</dbReference>
<evidence type="ECO:0000259" key="2">
    <source>
        <dbReference type="PROSITE" id="PS50883"/>
    </source>
</evidence>
<dbReference type="InterPro" id="IPR029787">
    <property type="entry name" value="Nucleotide_cyclase"/>
</dbReference>
<feature type="domain" description="PAC" evidence="1">
    <location>
        <begin position="262"/>
        <end position="316"/>
    </location>
</feature>
<dbReference type="Pfam" id="PF00990">
    <property type="entry name" value="GGDEF"/>
    <property type="match status" value="1"/>
</dbReference>
<dbReference type="InterPro" id="IPR029016">
    <property type="entry name" value="GAF-like_dom_sf"/>
</dbReference>
<dbReference type="STRING" id="1033810.HLPCO_000107"/>
<dbReference type="CDD" id="cd01948">
    <property type="entry name" value="EAL"/>
    <property type="match status" value="1"/>
</dbReference>
<evidence type="ECO:0000259" key="3">
    <source>
        <dbReference type="PROSITE" id="PS50887"/>
    </source>
</evidence>
<evidence type="ECO:0000313" key="4">
    <source>
        <dbReference type="EMBL" id="ERJ13456.1"/>
    </source>
</evidence>
<feature type="domain" description="EAL" evidence="2">
    <location>
        <begin position="487"/>
        <end position="737"/>
    </location>
</feature>
<dbReference type="InterPro" id="IPR001633">
    <property type="entry name" value="EAL_dom"/>
</dbReference>
<evidence type="ECO:0000313" key="5">
    <source>
        <dbReference type="Proteomes" id="UP000005707"/>
    </source>
</evidence>
<dbReference type="SMART" id="SM00267">
    <property type="entry name" value="GGDEF"/>
    <property type="match status" value="1"/>
</dbReference>
<dbReference type="InterPro" id="IPR035919">
    <property type="entry name" value="EAL_sf"/>
</dbReference>
<dbReference type="SUPFAM" id="SSF55073">
    <property type="entry name" value="Nucleotide cyclase"/>
    <property type="match status" value="1"/>
</dbReference>
<dbReference type="Proteomes" id="UP000005707">
    <property type="component" value="Unassembled WGS sequence"/>
</dbReference>
<dbReference type="PROSITE" id="PS50883">
    <property type="entry name" value="EAL"/>
    <property type="match status" value="1"/>
</dbReference>
<dbReference type="CDD" id="cd01949">
    <property type="entry name" value="GGDEF"/>
    <property type="match status" value="1"/>
</dbReference>